<sequence>MNWSQIPLSLPPVAVPSFLSLPAAYAPAAAAAAARSPARQHTYCTYNVAFVSQLNCIKDDDDDDDDDDNAVRAHRSNVVVGGGGGGQDTPPPPLCPAKGTLRSPDGVGHGGDGRHLLNIVNAEHIRPSLDSRGNGGRGAPGASSGILNGGDAADECLAAGADKPRQADETGPVAQLVETPQELEVVRVRLGEAEARVEQDAPAPDAGGLGGGDAGPQRGGDGRYHAAVAVWVVGELGHGARGAAHVHQANGRAEPRDGGQHRRVELPRRHVVDHVGAAGNGRRRDTSARHAGMDRMSSTTGNTRAASSSAVTSGRPGAVDCPPTSMMVAPPPTMSRMVADRSGAAACLPPSEKESGVRLRMAMMRDVRLGVSGVSGAALAEMRVTEDRGSPTAARSLR</sequence>
<feature type="region of interest" description="Disordered" evidence="1">
    <location>
        <begin position="76"/>
        <end position="114"/>
    </location>
</feature>
<comment type="caution">
    <text evidence="2">The sequence shown here is derived from an EMBL/GenBank/DDBJ whole genome shotgun (WGS) entry which is preliminary data.</text>
</comment>
<reference evidence="2 3" key="1">
    <citation type="journal article" date="2016" name="Appl. Microbiol. Biotechnol.">
        <title>Characterization of T-DNA insertion mutants with decreased virulence in the entomopathogenic fungus Beauveria bassiana JEF-007.</title>
        <authorList>
            <person name="Kim S."/>
            <person name="Lee S.J."/>
            <person name="Nai Y.S."/>
            <person name="Yu J.S."/>
            <person name="Lee M.R."/>
            <person name="Yang Y.T."/>
            <person name="Kim J.S."/>
        </authorList>
    </citation>
    <scope>NUCLEOTIDE SEQUENCE [LARGE SCALE GENOMIC DNA]</scope>
    <source>
        <strain evidence="2 3">JEF-007</strain>
    </source>
</reference>
<feature type="region of interest" description="Disordered" evidence="1">
    <location>
        <begin position="242"/>
        <end position="325"/>
    </location>
</feature>
<dbReference type="AlphaFoldDB" id="A0A2N6NUG4"/>
<feature type="region of interest" description="Disordered" evidence="1">
    <location>
        <begin position="127"/>
        <end position="147"/>
    </location>
</feature>
<protein>
    <submittedName>
        <fullName evidence="2">Uncharacterized protein</fullName>
    </submittedName>
</protein>
<dbReference type="Proteomes" id="UP000235728">
    <property type="component" value="Unassembled WGS sequence"/>
</dbReference>
<feature type="compositionally biased region" description="Gly residues" evidence="1">
    <location>
        <begin position="207"/>
        <end position="219"/>
    </location>
</feature>
<gene>
    <name evidence="2" type="ORF">BM221_003359</name>
</gene>
<feature type="region of interest" description="Disordered" evidence="1">
    <location>
        <begin position="195"/>
        <end position="221"/>
    </location>
</feature>
<evidence type="ECO:0000256" key="1">
    <source>
        <dbReference type="SAM" id="MobiDB-lite"/>
    </source>
</evidence>
<dbReference type="EMBL" id="MRVG01000003">
    <property type="protein sequence ID" value="PMB70900.1"/>
    <property type="molecule type" value="Genomic_DNA"/>
</dbReference>
<feature type="compositionally biased region" description="Polar residues" evidence="1">
    <location>
        <begin position="296"/>
        <end position="312"/>
    </location>
</feature>
<proteinExistence type="predicted"/>
<feature type="compositionally biased region" description="Basic and acidic residues" evidence="1">
    <location>
        <begin position="282"/>
        <end position="293"/>
    </location>
</feature>
<evidence type="ECO:0000313" key="3">
    <source>
        <dbReference type="Proteomes" id="UP000235728"/>
    </source>
</evidence>
<accession>A0A2N6NUG4</accession>
<name>A0A2N6NUG4_BEABA</name>
<organism evidence="2 3">
    <name type="scientific">Beauveria bassiana</name>
    <name type="common">White muscardine disease fungus</name>
    <name type="synonym">Tritirachium shiotae</name>
    <dbReference type="NCBI Taxonomy" id="176275"/>
    <lineage>
        <taxon>Eukaryota</taxon>
        <taxon>Fungi</taxon>
        <taxon>Dikarya</taxon>
        <taxon>Ascomycota</taxon>
        <taxon>Pezizomycotina</taxon>
        <taxon>Sordariomycetes</taxon>
        <taxon>Hypocreomycetidae</taxon>
        <taxon>Hypocreales</taxon>
        <taxon>Cordycipitaceae</taxon>
        <taxon>Beauveria</taxon>
    </lineage>
</organism>
<evidence type="ECO:0000313" key="2">
    <source>
        <dbReference type="EMBL" id="PMB70900.1"/>
    </source>
</evidence>
<feature type="compositionally biased region" description="Basic and acidic residues" evidence="1">
    <location>
        <begin position="253"/>
        <end position="273"/>
    </location>
</feature>